<organism evidence="1 2">
    <name type="scientific">Actinocorallia longicatena</name>
    <dbReference type="NCBI Taxonomy" id="111803"/>
    <lineage>
        <taxon>Bacteria</taxon>
        <taxon>Bacillati</taxon>
        <taxon>Actinomycetota</taxon>
        <taxon>Actinomycetes</taxon>
        <taxon>Streptosporangiales</taxon>
        <taxon>Thermomonosporaceae</taxon>
        <taxon>Actinocorallia</taxon>
    </lineage>
</organism>
<name>A0ABP6QFD9_9ACTN</name>
<gene>
    <name evidence="1" type="ORF">GCM10010468_42240</name>
</gene>
<comment type="caution">
    <text evidence="1">The sequence shown here is derived from an EMBL/GenBank/DDBJ whole genome shotgun (WGS) entry which is preliminary data.</text>
</comment>
<sequence length="51" mass="5020">MRALLARAADHAGDGAVLLRAQTALRPAATGLASGLLSLGPVSGLLAARAR</sequence>
<proteinExistence type="predicted"/>
<evidence type="ECO:0000313" key="2">
    <source>
        <dbReference type="Proteomes" id="UP001501237"/>
    </source>
</evidence>
<dbReference type="Proteomes" id="UP001501237">
    <property type="component" value="Unassembled WGS sequence"/>
</dbReference>
<evidence type="ECO:0000313" key="1">
    <source>
        <dbReference type="EMBL" id="GAA3218668.1"/>
    </source>
</evidence>
<dbReference type="RefSeq" id="WP_344830945.1">
    <property type="nucleotide sequence ID" value="NZ_BAAAUV010000010.1"/>
</dbReference>
<protein>
    <submittedName>
        <fullName evidence="1">Uncharacterized protein</fullName>
    </submittedName>
</protein>
<reference evidence="2" key="1">
    <citation type="journal article" date="2019" name="Int. J. Syst. Evol. Microbiol.">
        <title>The Global Catalogue of Microorganisms (GCM) 10K type strain sequencing project: providing services to taxonomists for standard genome sequencing and annotation.</title>
        <authorList>
            <consortium name="The Broad Institute Genomics Platform"/>
            <consortium name="The Broad Institute Genome Sequencing Center for Infectious Disease"/>
            <person name="Wu L."/>
            <person name="Ma J."/>
        </authorList>
    </citation>
    <scope>NUCLEOTIDE SEQUENCE [LARGE SCALE GENOMIC DNA]</scope>
    <source>
        <strain evidence="2">JCM 9377</strain>
    </source>
</reference>
<keyword evidence="2" id="KW-1185">Reference proteome</keyword>
<accession>A0ABP6QFD9</accession>
<dbReference type="EMBL" id="BAAAUV010000010">
    <property type="protein sequence ID" value="GAA3218668.1"/>
    <property type="molecule type" value="Genomic_DNA"/>
</dbReference>